<evidence type="ECO:0000313" key="4">
    <source>
        <dbReference type="Proteomes" id="UP000184267"/>
    </source>
</evidence>
<dbReference type="Proteomes" id="UP000184267">
    <property type="component" value="Unassembled WGS sequence"/>
</dbReference>
<feature type="compositionally biased region" description="Polar residues" evidence="1">
    <location>
        <begin position="280"/>
        <end position="291"/>
    </location>
</feature>
<dbReference type="EMBL" id="MNAD01001386">
    <property type="protein sequence ID" value="OJT05786.1"/>
    <property type="molecule type" value="Genomic_DNA"/>
</dbReference>
<dbReference type="OrthoDB" id="2576082at2759"/>
<reference evidence="3 4" key="1">
    <citation type="submission" date="2016-10" db="EMBL/GenBank/DDBJ databases">
        <title>Genome sequence of the basidiomycete white-rot fungus Trametes pubescens.</title>
        <authorList>
            <person name="Makela M.R."/>
            <person name="Granchi Z."/>
            <person name="Peng M."/>
            <person name="De Vries R.P."/>
            <person name="Grigoriev I."/>
            <person name="Riley R."/>
            <person name="Hilden K."/>
        </authorList>
    </citation>
    <scope>NUCLEOTIDE SEQUENCE [LARGE SCALE GENOMIC DNA]</scope>
    <source>
        <strain evidence="3 4">FBCC735</strain>
    </source>
</reference>
<keyword evidence="2" id="KW-0812">Transmembrane</keyword>
<dbReference type="AlphaFoldDB" id="A0A1M2VE12"/>
<feature type="compositionally biased region" description="Low complexity" evidence="1">
    <location>
        <begin position="225"/>
        <end position="237"/>
    </location>
</feature>
<evidence type="ECO:0000256" key="2">
    <source>
        <dbReference type="SAM" id="Phobius"/>
    </source>
</evidence>
<proteinExistence type="predicted"/>
<gene>
    <name evidence="3" type="ORF">TRAPUB_3365</name>
</gene>
<feature type="compositionally biased region" description="Polar residues" evidence="1">
    <location>
        <begin position="206"/>
        <end position="224"/>
    </location>
</feature>
<accession>A0A1M2VE12</accession>
<keyword evidence="2" id="KW-1133">Transmembrane helix</keyword>
<dbReference type="OMA" id="PDHANIR"/>
<dbReference type="Gene3D" id="2.60.120.260">
    <property type="entry name" value="Galactose-binding domain-like"/>
    <property type="match status" value="1"/>
</dbReference>
<feature type="transmembrane region" description="Helical" evidence="2">
    <location>
        <begin position="338"/>
        <end position="361"/>
    </location>
</feature>
<organism evidence="3 4">
    <name type="scientific">Trametes pubescens</name>
    <name type="common">White-rot fungus</name>
    <dbReference type="NCBI Taxonomy" id="154538"/>
    <lineage>
        <taxon>Eukaryota</taxon>
        <taxon>Fungi</taxon>
        <taxon>Dikarya</taxon>
        <taxon>Basidiomycota</taxon>
        <taxon>Agaricomycotina</taxon>
        <taxon>Agaricomycetes</taxon>
        <taxon>Polyporales</taxon>
        <taxon>Polyporaceae</taxon>
        <taxon>Trametes</taxon>
    </lineage>
</organism>
<feature type="region of interest" description="Disordered" evidence="1">
    <location>
        <begin position="206"/>
        <end position="330"/>
    </location>
</feature>
<keyword evidence="4" id="KW-1185">Reference proteome</keyword>
<keyword evidence="2" id="KW-0472">Membrane</keyword>
<evidence type="ECO:0000256" key="1">
    <source>
        <dbReference type="SAM" id="MobiDB-lite"/>
    </source>
</evidence>
<sequence length="517" mass="53856">MIITTGAASAEGLKGLQCGAVTSASLFVSLPHLSRLFLPLFLGLDPCTFFGNLSLGLDGCFHQRYEYVPTICPAVDEYSRRTVDDSSSLILYDPPSAWTSPSGNDAQAYMNSTFHGTSVSGATAKLTFTGTGVWLYGARQPHYGSFILVVDNEVSAYSNATASKAATGQLLGAVQNLELGQHVVTIMNGGSGPIDLDAIVYETVGQTQQGAPPQASGDPTSFNGASQTSSSSASTQSGKVSAKPHAITGSGNGDSSADTSSAPLTAVPIIASPDAPPPTTQVDTGAQNTGAPGTPNVGATPVPASPNALPSGSSQAERARDPTVTGTSQLKGGLPKSAVIGIIVGCAVAILLIAALLFMFLRRRRRARNGRRKTLLPSPILPLQDPEKESGYFFGGHGGTADTRGQYVEQSPQWRMSQTSSNTAATLGVYAPPPNGKDTKEMPTPPAPIFVRDSSYTSETATLNGDDDGYDIADLYSHMVSLTRSLRASFESHLCRALQDPGAPIRPPRPPELRLSV</sequence>
<feature type="compositionally biased region" description="Polar residues" evidence="1">
    <location>
        <begin position="253"/>
        <end position="263"/>
    </location>
</feature>
<protein>
    <submittedName>
        <fullName evidence="3">Uncharacterized protein</fullName>
    </submittedName>
</protein>
<comment type="caution">
    <text evidence="3">The sequence shown here is derived from an EMBL/GenBank/DDBJ whole genome shotgun (WGS) entry which is preliminary data.</text>
</comment>
<name>A0A1M2VE12_TRAPU</name>
<evidence type="ECO:0000313" key="3">
    <source>
        <dbReference type="EMBL" id="OJT05786.1"/>
    </source>
</evidence>
<dbReference type="STRING" id="154538.A0A1M2VE12"/>